<evidence type="ECO:0000313" key="3">
    <source>
        <dbReference type="Proteomes" id="UP000709295"/>
    </source>
</evidence>
<protein>
    <submittedName>
        <fullName evidence="2">Uncharacterized protein</fullName>
    </submittedName>
</protein>
<evidence type="ECO:0000313" key="2">
    <source>
        <dbReference type="EMBL" id="KAG6954802.1"/>
    </source>
</evidence>
<accession>A0A8J5J314</accession>
<gene>
    <name evidence="2" type="ORF">JG688_00012181</name>
</gene>
<feature type="region of interest" description="Disordered" evidence="1">
    <location>
        <begin position="1"/>
        <end position="42"/>
    </location>
</feature>
<organism evidence="2 3">
    <name type="scientific">Phytophthora aleatoria</name>
    <dbReference type="NCBI Taxonomy" id="2496075"/>
    <lineage>
        <taxon>Eukaryota</taxon>
        <taxon>Sar</taxon>
        <taxon>Stramenopiles</taxon>
        <taxon>Oomycota</taxon>
        <taxon>Peronosporomycetes</taxon>
        <taxon>Peronosporales</taxon>
        <taxon>Peronosporaceae</taxon>
        <taxon>Phytophthora</taxon>
    </lineage>
</organism>
<evidence type="ECO:0000256" key="1">
    <source>
        <dbReference type="SAM" id="MobiDB-lite"/>
    </source>
</evidence>
<feature type="compositionally biased region" description="Polar residues" evidence="1">
    <location>
        <begin position="1"/>
        <end position="12"/>
    </location>
</feature>
<sequence length="127" mass="13664">MQQESFPSTIQTIDRHVGSILSRGARSSNPAGYTTSSPRAPSTCLRLVPQSAKYNRKLSATRGPLLDVKLTRSMDSDGELETADDSGGHLDSDDILEVQQQHRALLTHQAPGRAALAVDTVDDGRGH</sequence>
<feature type="region of interest" description="Disordered" evidence="1">
    <location>
        <begin position="76"/>
        <end position="95"/>
    </location>
</feature>
<dbReference type="Proteomes" id="UP000709295">
    <property type="component" value="Unassembled WGS sequence"/>
</dbReference>
<name>A0A8J5J314_9STRA</name>
<feature type="compositionally biased region" description="Polar residues" evidence="1">
    <location>
        <begin position="25"/>
        <end position="40"/>
    </location>
</feature>
<dbReference type="EMBL" id="JAENGY010000918">
    <property type="protein sequence ID" value="KAG6954802.1"/>
    <property type="molecule type" value="Genomic_DNA"/>
</dbReference>
<comment type="caution">
    <text evidence="2">The sequence shown here is derived from an EMBL/GenBank/DDBJ whole genome shotgun (WGS) entry which is preliminary data.</text>
</comment>
<reference evidence="2" key="1">
    <citation type="submission" date="2021-01" db="EMBL/GenBank/DDBJ databases">
        <title>Phytophthora aleatoria, a newly-described species from Pinus radiata is distinct from Phytophthora cactorum isolates based on comparative genomics.</title>
        <authorList>
            <person name="Mcdougal R."/>
            <person name="Panda P."/>
            <person name="Williams N."/>
            <person name="Studholme D.J."/>
        </authorList>
    </citation>
    <scope>NUCLEOTIDE SEQUENCE</scope>
    <source>
        <strain evidence="2">NZFS 4037</strain>
    </source>
</reference>
<dbReference type="AlphaFoldDB" id="A0A8J5J314"/>
<proteinExistence type="predicted"/>
<keyword evidence="3" id="KW-1185">Reference proteome</keyword>